<evidence type="ECO:0000256" key="11">
    <source>
        <dbReference type="RuleBase" id="RU361217"/>
    </source>
</evidence>
<sequence>MQTKSCAFPANSDCIGPGPQADFRLRRSKAARPQAEAGNVTEVYDLLVIGGGVNGVGIARDAVGRGLSVLLCEKADLAGATSSASTKLIHGGLRYLEYYEFRLVREALMEREVLLRAAPHIIRPLRFVLPHDRSMRPAWMVRIGLFLYDHLGGRKILPASRGLRLRGGPIGRVLKPHLTRGFEYSDCWVDDARMVALAALDAKERGAEILTRTACVAARRENGLWAATLRGADGGERQVSARGLVNAGGPWVKHVLHDTVGLPGASRVRLVKGSHIVVPKLYDGPEAFILQNDDRRIVFVIPYEGKFSLIGTTDLDYQGDPACVGITAEETAYLCEAVGRCFAAGPTPDDVVWSYAGVRPLYDDGSSSASEATRDYVLELDAPEGQAPALSVFGGKITTFRRLSEHALEKLAPVMGIKGAPWTASAPLPGGDIPDADFEGFLVKLRAARPWLPEPLARRLARAYGTRVDRLLGEAQTLEDLGRDFGAGLTEAELDYLVDQEWARTAEDVLWRRSKLGLHIPADAHGAIDDWLRARNSRAEERAAS</sequence>
<dbReference type="InterPro" id="IPR031656">
    <property type="entry name" value="DAO_C"/>
</dbReference>
<name>A0A211ZF16_9PROT</name>
<dbReference type="AlphaFoldDB" id="A0A211ZF16"/>
<reference evidence="15" key="1">
    <citation type="submission" date="2017-05" db="EMBL/GenBank/DDBJ databases">
        <authorList>
            <person name="Macchi M."/>
            <person name="Festa S."/>
            <person name="Coppotelli B.M."/>
            <person name="Morelli I.S."/>
        </authorList>
    </citation>
    <scope>NUCLEOTIDE SEQUENCE [LARGE SCALE GENOMIC DNA]</scope>
    <source>
        <strain evidence="15">I</strain>
    </source>
</reference>
<evidence type="ECO:0000256" key="3">
    <source>
        <dbReference type="ARBA" id="ARBA00007330"/>
    </source>
</evidence>
<dbReference type="EC" id="1.1.5.3" evidence="4 11"/>
<comment type="similarity">
    <text evidence="3 11">Belongs to the FAD-dependent glycerol-3-phosphate dehydrogenase family.</text>
</comment>
<dbReference type="InterPro" id="IPR038299">
    <property type="entry name" value="DAO_C_sf"/>
</dbReference>
<dbReference type="Proteomes" id="UP000196655">
    <property type="component" value="Unassembled WGS sequence"/>
</dbReference>
<dbReference type="SUPFAM" id="SSF54373">
    <property type="entry name" value="FAD-linked reductases, C-terminal domain"/>
    <property type="match status" value="1"/>
</dbReference>
<dbReference type="SUPFAM" id="SSF51905">
    <property type="entry name" value="FAD/NAD(P)-binding domain"/>
    <property type="match status" value="1"/>
</dbReference>
<keyword evidence="8" id="KW-0274">FAD</keyword>
<dbReference type="STRING" id="1122125.GCA_000423185_01571"/>
<accession>A0A211ZF16</accession>
<dbReference type="NCBIfam" id="NF009906">
    <property type="entry name" value="PRK13369.1"/>
    <property type="match status" value="1"/>
</dbReference>
<proteinExistence type="inferred from homology"/>
<evidence type="ECO:0000259" key="12">
    <source>
        <dbReference type="Pfam" id="PF01266"/>
    </source>
</evidence>
<dbReference type="GO" id="GO:0046168">
    <property type="term" value="P:glycerol-3-phosphate catabolic process"/>
    <property type="evidence" value="ECO:0007669"/>
    <property type="project" value="TreeGrafter"/>
</dbReference>
<evidence type="ECO:0000256" key="8">
    <source>
        <dbReference type="ARBA" id="ARBA00022827"/>
    </source>
</evidence>
<dbReference type="PANTHER" id="PTHR11985">
    <property type="entry name" value="GLYCEROL-3-PHOSPHATE DEHYDROGENASE"/>
    <property type="match status" value="1"/>
</dbReference>
<dbReference type="Gene3D" id="1.10.8.870">
    <property type="entry name" value="Alpha-glycerophosphate oxidase, cap domain"/>
    <property type="match status" value="1"/>
</dbReference>
<keyword evidence="6 11" id="KW-0285">Flavoprotein</keyword>
<protein>
    <recommendedName>
        <fullName evidence="4 11">Glycerol-3-phosphate dehydrogenase</fullName>
        <ecNumber evidence="4 11">1.1.5.3</ecNumber>
    </recommendedName>
</protein>
<evidence type="ECO:0000256" key="4">
    <source>
        <dbReference type="ARBA" id="ARBA00013029"/>
    </source>
</evidence>
<dbReference type="NCBIfam" id="NF008899">
    <property type="entry name" value="PRK12266.1"/>
    <property type="match status" value="1"/>
</dbReference>
<evidence type="ECO:0000256" key="7">
    <source>
        <dbReference type="ARBA" id="ARBA00022798"/>
    </source>
</evidence>
<dbReference type="Pfam" id="PF01266">
    <property type="entry name" value="DAO"/>
    <property type="match status" value="1"/>
</dbReference>
<feature type="domain" description="Alpha-glycerophosphate oxidase C-terminal" evidence="13">
    <location>
        <begin position="423"/>
        <end position="527"/>
    </location>
</feature>
<dbReference type="InterPro" id="IPR006076">
    <property type="entry name" value="FAD-dep_OxRdtase"/>
</dbReference>
<dbReference type="Gene3D" id="3.30.9.10">
    <property type="entry name" value="D-Amino Acid Oxidase, subunit A, domain 2"/>
    <property type="match status" value="1"/>
</dbReference>
<evidence type="ECO:0000313" key="15">
    <source>
        <dbReference type="Proteomes" id="UP000196655"/>
    </source>
</evidence>
<dbReference type="PROSITE" id="PS00977">
    <property type="entry name" value="FAD_G3PDH_1"/>
    <property type="match status" value="1"/>
</dbReference>
<dbReference type="GO" id="GO:0006071">
    <property type="term" value="P:glycerol metabolic process"/>
    <property type="evidence" value="ECO:0007669"/>
    <property type="project" value="UniProtKB-KW"/>
</dbReference>
<evidence type="ECO:0000259" key="13">
    <source>
        <dbReference type="Pfam" id="PF16901"/>
    </source>
</evidence>
<dbReference type="FunFam" id="1.10.8.870:FF:000002">
    <property type="entry name" value="Glycerol-3-phosphate dehydrogenase"/>
    <property type="match status" value="1"/>
</dbReference>
<evidence type="ECO:0000256" key="2">
    <source>
        <dbReference type="ARBA" id="ARBA00004496"/>
    </source>
</evidence>
<evidence type="ECO:0000256" key="1">
    <source>
        <dbReference type="ARBA" id="ARBA00001974"/>
    </source>
</evidence>
<dbReference type="InterPro" id="IPR000447">
    <property type="entry name" value="G3P_DH_FAD-dep"/>
</dbReference>
<keyword evidence="5" id="KW-0963">Cytoplasm</keyword>
<comment type="cofactor">
    <cofactor evidence="1 11">
        <name>FAD</name>
        <dbReference type="ChEBI" id="CHEBI:57692"/>
    </cofactor>
</comment>
<keyword evidence="9 11" id="KW-0560">Oxidoreductase</keyword>
<comment type="caution">
    <text evidence="14">The sequence shown here is derived from an EMBL/GenBank/DDBJ whole genome shotgun (WGS) entry which is preliminary data.</text>
</comment>
<organism evidence="14 15">
    <name type="scientific">Inquilinus limosus</name>
    <dbReference type="NCBI Taxonomy" id="171674"/>
    <lineage>
        <taxon>Bacteria</taxon>
        <taxon>Pseudomonadati</taxon>
        <taxon>Pseudomonadota</taxon>
        <taxon>Alphaproteobacteria</taxon>
        <taxon>Rhodospirillales</taxon>
        <taxon>Rhodospirillaceae</taxon>
        <taxon>Inquilinus</taxon>
    </lineage>
</organism>
<comment type="subcellular location">
    <subcellularLocation>
        <location evidence="2">Cytoplasm</location>
    </subcellularLocation>
</comment>
<dbReference type="Gene3D" id="3.50.50.60">
    <property type="entry name" value="FAD/NAD(P)-binding domain"/>
    <property type="match status" value="1"/>
</dbReference>
<dbReference type="Gene3D" id="6.10.250.1890">
    <property type="match status" value="1"/>
</dbReference>
<evidence type="ECO:0000313" key="14">
    <source>
        <dbReference type="EMBL" id="OWJ63879.1"/>
    </source>
</evidence>
<feature type="domain" description="FAD dependent oxidoreductase" evidence="12">
    <location>
        <begin position="45"/>
        <end position="377"/>
    </location>
</feature>
<dbReference type="Pfam" id="PF16901">
    <property type="entry name" value="DAO_C"/>
    <property type="match status" value="1"/>
</dbReference>
<dbReference type="GO" id="GO:0004368">
    <property type="term" value="F:glycerol-3-phosphate dehydrogenase (quinone) activity"/>
    <property type="evidence" value="ECO:0007669"/>
    <property type="project" value="UniProtKB-EC"/>
</dbReference>
<dbReference type="InterPro" id="IPR036188">
    <property type="entry name" value="FAD/NAD-bd_sf"/>
</dbReference>
<keyword evidence="7" id="KW-0319">Glycerol metabolism</keyword>
<evidence type="ECO:0000256" key="6">
    <source>
        <dbReference type="ARBA" id="ARBA00022630"/>
    </source>
</evidence>
<keyword evidence="15" id="KW-1185">Reference proteome</keyword>
<evidence type="ECO:0000256" key="10">
    <source>
        <dbReference type="ARBA" id="ARBA00049055"/>
    </source>
</evidence>
<dbReference type="EMBL" id="NHON01000076">
    <property type="protein sequence ID" value="OWJ63879.1"/>
    <property type="molecule type" value="Genomic_DNA"/>
</dbReference>
<dbReference type="PANTHER" id="PTHR11985:SF15">
    <property type="entry name" value="GLYCEROL-3-PHOSPHATE DEHYDROGENASE, MITOCHONDRIAL"/>
    <property type="match status" value="1"/>
</dbReference>
<gene>
    <name evidence="14" type="ORF">BWR60_27635</name>
</gene>
<comment type="catalytic activity">
    <reaction evidence="10 11">
        <text>a quinone + sn-glycerol 3-phosphate = dihydroxyacetone phosphate + a quinol</text>
        <dbReference type="Rhea" id="RHEA:18977"/>
        <dbReference type="ChEBI" id="CHEBI:24646"/>
        <dbReference type="ChEBI" id="CHEBI:57597"/>
        <dbReference type="ChEBI" id="CHEBI:57642"/>
        <dbReference type="ChEBI" id="CHEBI:132124"/>
        <dbReference type="EC" id="1.1.5.3"/>
    </reaction>
</comment>
<dbReference type="GO" id="GO:0009331">
    <property type="term" value="C:glycerol-3-phosphate dehydrogenase (FAD) complex"/>
    <property type="evidence" value="ECO:0007669"/>
    <property type="project" value="UniProtKB-UniRule"/>
</dbReference>
<dbReference type="OrthoDB" id="9766796at2"/>
<dbReference type="PRINTS" id="PR01001">
    <property type="entry name" value="FADG3PDH"/>
</dbReference>
<evidence type="ECO:0000256" key="5">
    <source>
        <dbReference type="ARBA" id="ARBA00022490"/>
    </source>
</evidence>
<evidence type="ECO:0000256" key="9">
    <source>
        <dbReference type="ARBA" id="ARBA00023002"/>
    </source>
</evidence>